<dbReference type="GO" id="GO:0008270">
    <property type="term" value="F:zinc ion binding"/>
    <property type="evidence" value="ECO:0007669"/>
    <property type="project" value="UniProtKB-KW"/>
</dbReference>
<organism evidence="4 5">
    <name type="scientific">Senna tora</name>
    <dbReference type="NCBI Taxonomy" id="362788"/>
    <lineage>
        <taxon>Eukaryota</taxon>
        <taxon>Viridiplantae</taxon>
        <taxon>Streptophyta</taxon>
        <taxon>Embryophyta</taxon>
        <taxon>Tracheophyta</taxon>
        <taxon>Spermatophyta</taxon>
        <taxon>Magnoliopsida</taxon>
        <taxon>eudicotyledons</taxon>
        <taxon>Gunneridae</taxon>
        <taxon>Pentapetalae</taxon>
        <taxon>rosids</taxon>
        <taxon>fabids</taxon>
        <taxon>Fabales</taxon>
        <taxon>Fabaceae</taxon>
        <taxon>Caesalpinioideae</taxon>
        <taxon>Cassia clade</taxon>
        <taxon>Senna</taxon>
    </lineage>
</organism>
<gene>
    <name evidence="4" type="ORF">G2W53_021040</name>
</gene>
<evidence type="ECO:0000256" key="1">
    <source>
        <dbReference type="PROSITE-ProRule" id="PRU00175"/>
    </source>
</evidence>
<feature type="region of interest" description="Disordered" evidence="2">
    <location>
        <begin position="62"/>
        <end position="93"/>
    </location>
</feature>
<dbReference type="PANTHER" id="PTHR22765">
    <property type="entry name" value="RING FINGER AND PROTEASE ASSOCIATED DOMAIN-CONTAINING"/>
    <property type="match status" value="1"/>
</dbReference>
<evidence type="ECO:0000313" key="4">
    <source>
        <dbReference type="EMBL" id="KAF7822896.1"/>
    </source>
</evidence>
<reference evidence="4" key="1">
    <citation type="submission" date="2020-09" db="EMBL/GenBank/DDBJ databases">
        <title>Genome-Enabled Discovery of Anthraquinone Biosynthesis in Senna tora.</title>
        <authorList>
            <person name="Kang S.-H."/>
            <person name="Pandey R.P."/>
            <person name="Lee C.-M."/>
            <person name="Sim J.-S."/>
            <person name="Jeong J.-T."/>
            <person name="Choi B.-S."/>
            <person name="Jung M."/>
            <person name="Ginzburg D."/>
            <person name="Zhao K."/>
            <person name="Won S.Y."/>
            <person name="Oh T.-J."/>
            <person name="Yu Y."/>
            <person name="Kim N.-H."/>
            <person name="Lee O.R."/>
            <person name="Lee T.-H."/>
            <person name="Bashyal P."/>
            <person name="Kim T.-S."/>
            <person name="Lee W.-H."/>
            <person name="Kawkins C."/>
            <person name="Kim C.-K."/>
            <person name="Kim J.S."/>
            <person name="Ahn B.O."/>
            <person name="Rhee S.Y."/>
            <person name="Sohng J.K."/>
        </authorList>
    </citation>
    <scope>NUCLEOTIDE SEQUENCE</scope>
    <source>
        <tissue evidence="4">Leaf</tissue>
    </source>
</reference>
<dbReference type="GO" id="GO:0006511">
    <property type="term" value="P:ubiquitin-dependent protein catabolic process"/>
    <property type="evidence" value="ECO:0007669"/>
    <property type="project" value="TreeGrafter"/>
</dbReference>
<evidence type="ECO:0000256" key="2">
    <source>
        <dbReference type="SAM" id="MobiDB-lite"/>
    </source>
</evidence>
<dbReference type="PROSITE" id="PS50089">
    <property type="entry name" value="ZF_RING_2"/>
    <property type="match status" value="1"/>
</dbReference>
<proteinExistence type="predicted"/>
<dbReference type="InterPro" id="IPR051826">
    <property type="entry name" value="E3_ubiquitin-ligase_domain"/>
</dbReference>
<comment type="caution">
    <text evidence="4">The sequence shown here is derived from an EMBL/GenBank/DDBJ whole genome shotgun (WGS) entry which is preliminary data.</text>
</comment>
<dbReference type="Proteomes" id="UP000634136">
    <property type="component" value="Unassembled WGS sequence"/>
</dbReference>
<protein>
    <submittedName>
        <fullName evidence="4">E3 ubiquitin-protein ligase DZIP3-like isoform X1</fullName>
    </submittedName>
</protein>
<dbReference type="InterPro" id="IPR013083">
    <property type="entry name" value="Znf_RING/FYVE/PHD"/>
</dbReference>
<keyword evidence="5" id="KW-1185">Reference proteome</keyword>
<dbReference type="InterPro" id="IPR001841">
    <property type="entry name" value="Znf_RING"/>
</dbReference>
<dbReference type="OrthoDB" id="8062037at2759"/>
<dbReference type="Pfam" id="PF13639">
    <property type="entry name" value="zf-RING_2"/>
    <property type="match status" value="1"/>
</dbReference>
<keyword evidence="1" id="KW-0862">Zinc</keyword>
<feature type="compositionally biased region" description="Polar residues" evidence="2">
    <location>
        <begin position="67"/>
        <end position="90"/>
    </location>
</feature>
<dbReference type="EMBL" id="JAAIUW010000007">
    <property type="protein sequence ID" value="KAF7822896.1"/>
    <property type="molecule type" value="Genomic_DNA"/>
</dbReference>
<evidence type="ECO:0000313" key="5">
    <source>
        <dbReference type="Proteomes" id="UP000634136"/>
    </source>
</evidence>
<dbReference type="FunFam" id="3.30.40.10:FF:000468">
    <property type="entry name" value="RING/U-box superfamily protein"/>
    <property type="match status" value="1"/>
</dbReference>
<dbReference type="SMART" id="SM00184">
    <property type="entry name" value="RING"/>
    <property type="match status" value="1"/>
</dbReference>
<sequence>MSSNSNNFIPLPGAWRTGVRHYDDRSPNNNGYHEVPVVYHSLSFQGTPDDWISGVHDLPRLMEDRTPSSSGLNSSFPTQPHSRQQSSVQNGDIRRGFNTRFREIVQPSPARALENPRSEALSKLKKETYDPTPKHLQKRVSLCYRDSVKNALNEREREKQEGGKRCAICLEDFEPKEEVVLTPCKHLFHEDCVVPWVTSKGQCPVCRFVIYEKAKENPASSFNNNNNLAIMAPSDLLIAGELLSIFRVMRDTFHLGNGTHYH</sequence>
<accession>A0A834TL94</accession>
<evidence type="ECO:0000259" key="3">
    <source>
        <dbReference type="PROSITE" id="PS50089"/>
    </source>
</evidence>
<feature type="domain" description="RING-type" evidence="3">
    <location>
        <begin position="166"/>
        <end position="207"/>
    </location>
</feature>
<dbReference type="AlphaFoldDB" id="A0A834TL94"/>
<keyword evidence="1" id="KW-0863">Zinc-finger</keyword>
<dbReference type="PANTHER" id="PTHR22765:SF272">
    <property type="entry name" value="E3 UBIQUITIN-PROTEIN LIGASE PRAJA-2"/>
    <property type="match status" value="1"/>
</dbReference>
<name>A0A834TL94_9FABA</name>
<dbReference type="GO" id="GO:0061630">
    <property type="term" value="F:ubiquitin protein ligase activity"/>
    <property type="evidence" value="ECO:0007669"/>
    <property type="project" value="TreeGrafter"/>
</dbReference>
<keyword evidence="1" id="KW-0479">Metal-binding</keyword>
<dbReference type="SUPFAM" id="SSF57850">
    <property type="entry name" value="RING/U-box"/>
    <property type="match status" value="1"/>
</dbReference>
<dbReference type="Gene3D" id="3.30.40.10">
    <property type="entry name" value="Zinc/RING finger domain, C3HC4 (zinc finger)"/>
    <property type="match status" value="1"/>
</dbReference>